<evidence type="ECO:0000313" key="1">
    <source>
        <dbReference type="EMBL" id="MBM0235752.1"/>
    </source>
</evidence>
<sequence length="41" mass="3905">MDLDQLAALRTPEGSAALAAAARLAGGDPLAAASALRATGV</sequence>
<dbReference type="Proteomes" id="UP000601027">
    <property type="component" value="Unassembled WGS sequence"/>
</dbReference>
<name>A0ABS1Y2K3_9ACTN</name>
<gene>
    <name evidence="1" type="ORF">JNW91_30730</name>
</gene>
<organism evidence="1 2">
    <name type="scientific">Micromonospora parastrephiae</name>
    <dbReference type="NCBI Taxonomy" id="2806101"/>
    <lineage>
        <taxon>Bacteria</taxon>
        <taxon>Bacillati</taxon>
        <taxon>Actinomycetota</taxon>
        <taxon>Actinomycetes</taxon>
        <taxon>Micromonosporales</taxon>
        <taxon>Micromonosporaceae</taxon>
        <taxon>Micromonospora</taxon>
    </lineage>
</organism>
<protein>
    <submittedName>
        <fullName evidence="1">SAM-dependent methyltransferase</fullName>
    </submittedName>
</protein>
<keyword evidence="1" id="KW-0808">Transferase</keyword>
<dbReference type="GO" id="GO:0008168">
    <property type="term" value="F:methyltransferase activity"/>
    <property type="evidence" value="ECO:0007669"/>
    <property type="project" value="UniProtKB-KW"/>
</dbReference>
<keyword evidence="2" id="KW-1185">Reference proteome</keyword>
<reference evidence="1 2" key="1">
    <citation type="submission" date="2021-01" db="EMBL/GenBank/DDBJ databases">
        <title>Draft genome sequence of Micromonospora sp. strain STR1_7.</title>
        <authorList>
            <person name="Karlyshev A."/>
            <person name="Jawad R."/>
        </authorList>
    </citation>
    <scope>NUCLEOTIDE SEQUENCE [LARGE SCALE GENOMIC DNA]</scope>
    <source>
        <strain evidence="1 2">STR1-7</strain>
    </source>
</reference>
<evidence type="ECO:0000313" key="2">
    <source>
        <dbReference type="Proteomes" id="UP000601027"/>
    </source>
</evidence>
<proteinExistence type="predicted"/>
<comment type="caution">
    <text evidence="1">The sequence shown here is derived from an EMBL/GenBank/DDBJ whole genome shotgun (WGS) entry which is preliminary data.</text>
</comment>
<feature type="non-terminal residue" evidence="1">
    <location>
        <position position="41"/>
    </location>
</feature>
<dbReference type="EMBL" id="JAEVHM010000347">
    <property type="protein sequence ID" value="MBM0235752.1"/>
    <property type="molecule type" value="Genomic_DNA"/>
</dbReference>
<accession>A0ABS1Y2K3</accession>
<keyword evidence="1" id="KW-0489">Methyltransferase</keyword>
<dbReference type="GO" id="GO:0032259">
    <property type="term" value="P:methylation"/>
    <property type="evidence" value="ECO:0007669"/>
    <property type="project" value="UniProtKB-KW"/>
</dbReference>